<dbReference type="Proteomes" id="UP001501710">
    <property type="component" value="Unassembled WGS sequence"/>
</dbReference>
<dbReference type="SMART" id="SM00065">
    <property type="entry name" value="GAF"/>
    <property type="match status" value="1"/>
</dbReference>
<keyword evidence="8" id="KW-0547">Nucleotide-binding</keyword>
<evidence type="ECO:0000256" key="7">
    <source>
        <dbReference type="ARBA" id="ARBA00022692"/>
    </source>
</evidence>
<dbReference type="Gene3D" id="3.30.450.40">
    <property type="match status" value="1"/>
</dbReference>
<dbReference type="CDD" id="cd00082">
    <property type="entry name" value="HisKA"/>
    <property type="match status" value="1"/>
</dbReference>
<evidence type="ECO:0000256" key="11">
    <source>
        <dbReference type="ARBA" id="ARBA00022989"/>
    </source>
</evidence>
<dbReference type="Pfam" id="PF02518">
    <property type="entry name" value="HATPase_c"/>
    <property type="match status" value="1"/>
</dbReference>
<dbReference type="SUPFAM" id="SSF55781">
    <property type="entry name" value="GAF domain-like"/>
    <property type="match status" value="1"/>
</dbReference>
<dbReference type="InterPro" id="IPR029016">
    <property type="entry name" value="GAF-like_dom_sf"/>
</dbReference>
<keyword evidence="12" id="KW-0902">Two-component regulatory system</keyword>
<dbReference type="InterPro" id="IPR000014">
    <property type="entry name" value="PAS"/>
</dbReference>
<evidence type="ECO:0000256" key="12">
    <source>
        <dbReference type="ARBA" id="ARBA00023012"/>
    </source>
</evidence>
<dbReference type="PROSITE" id="PS50112">
    <property type="entry name" value="PAS"/>
    <property type="match status" value="2"/>
</dbReference>
<dbReference type="InterPro" id="IPR003594">
    <property type="entry name" value="HATPase_dom"/>
</dbReference>
<dbReference type="SMART" id="SM00387">
    <property type="entry name" value="HATPase_c"/>
    <property type="match status" value="1"/>
</dbReference>
<dbReference type="Gene3D" id="3.30.450.20">
    <property type="entry name" value="PAS domain"/>
    <property type="match status" value="2"/>
</dbReference>
<proteinExistence type="predicted"/>
<evidence type="ECO:0000256" key="14">
    <source>
        <dbReference type="ARBA" id="ARBA00039401"/>
    </source>
</evidence>
<sequence>MTDVHHHVHDPIARAVIESAADAIVAVDQRHRVTVWNPAAERMFGWSAEEMVGRVPPIVPAELKAEHNAVQERLLTRRGDGENGGENGEDVQSGGNGKGEVEGGQISIATRRFHRDGRLIDVRIDTSLLKDPSGTPLGWVSVYHPVDEDEIVQHHMTERARLVRRLNDIVADLNAELDLAVVLDRITAALIELTGADAGGFVRIEGDRLRLVSMSGLPEHIRGTSADLRSSLVGELLRSGKTVKLATGEQRLGDLIWAELRGLHSIALGLSYLQNRPYGALYALFSGRKIGHTELELLELLAGHAGVAVGNAVAYAEVVRQRAHERAVIDSSADGIAVLDRDLVVRQWNPAAHTLTGIAPEHALGRPLPFDMPALGEMLTFRLESGTWLNVLAAEIEETGELVVDFRDVSEAKSLEEAKDLFLATTSHELRTPITVVQGFASTLVNRWDELSDVDRRAAVATIAERAQSLGRLVEHLLLGSRAGADELAVTIEPFDLTRVLEGVVAGFRSLSPLHRVELEVAPDLPSCQGDAMATDIVLGQLLENAFKYSPDGGTVSVRAVREGSGIVVTVTDEGIGIPDGDHERIFERFVQGEAGDRRRFGGIGLGLYIVKRLTEAQGGSISAHPARHDKSERYHSDSPGQDDARRVESSGGLPNVLLRAAEARGPAGGAHAGHGTSMRLVLLAAR</sequence>
<evidence type="ECO:0000256" key="2">
    <source>
        <dbReference type="ARBA" id="ARBA00004141"/>
    </source>
</evidence>
<keyword evidence="11" id="KW-1133">Transmembrane helix</keyword>
<protein>
    <recommendedName>
        <fullName evidence="14">Sensor-like histidine kinase SenX3</fullName>
        <ecNumber evidence="4">2.7.13.3</ecNumber>
    </recommendedName>
</protein>
<reference evidence="19" key="1">
    <citation type="journal article" date="2019" name="Int. J. Syst. Evol. Microbiol.">
        <title>The Global Catalogue of Microorganisms (GCM) 10K type strain sequencing project: providing services to taxonomists for standard genome sequencing and annotation.</title>
        <authorList>
            <consortium name="The Broad Institute Genomics Platform"/>
            <consortium name="The Broad Institute Genome Sequencing Center for Infectious Disease"/>
            <person name="Wu L."/>
            <person name="Ma J."/>
        </authorList>
    </citation>
    <scope>NUCLEOTIDE SEQUENCE [LARGE SCALE GENOMIC DNA]</scope>
    <source>
        <strain evidence="19">JCM 17440</strain>
    </source>
</reference>
<feature type="domain" description="PAS" evidence="17">
    <location>
        <begin position="321"/>
        <end position="372"/>
    </location>
</feature>
<dbReference type="Gene3D" id="1.10.287.130">
    <property type="match status" value="1"/>
</dbReference>
<feature type="region of interest" description="Disordered" evidence="15">
    <location>
        <begin position="620"/>
        <end position="650"/>
    </location>
</feature>
<feature type="region of interest" description="Disordered" evidence="15">
    <location>
        <begin position="76"/>
        <end position="102"/>
    </location>
</feature>
<name>A0ABP8CG60_9ACTN</name>
<evidence type="ECO:0000256" key="5">
    <source>
        <dbReference type="ARBA" id="ARBA00022553"/>
    </source>
</evidence>
<feature type="domain" description="PAS" evidence="17">
    <location>
        <begin position="14"/>
        <end position="54"/>
    </location>
</feature>
<dbReference type="InterPro" id="IPR013767">
    <property type="entry name" value="PAS_fold"/>
</dbReference>
<evidence type="ECO:0000313" key="19">
    <source>
        <dbReference type="Proteomes" id="UP001501710"/>
    </source>
</evidence>
<evidence type="ECO:0000256" key="3">
    <source>
        <dbReference type="ARBA" id="ARBA00004236"/>
    </source>
</evidence>
<dbReference type="SMART" id="SM00388">
    <property type="entry name" value="HisKA"/>
    <property type="match status" value="1"/>
</dbReference>
<dbReference type="CDD" id="cd00075">
    <property type="entry name" value="HATPase"/>
    <property type="match status" value="1"/>
</dbReference>
<dbReference type="SUPFAM" id="SSF55874">
    <property type="entry name" value="ATPase domain of HSP90 chaperone/DNA topoisomerase II/histidine kinase"/>
    <property type="match status" value="1"/>
</dbReference>
<dbReference type="InterPro" id="IPR035965">
    <property type="entry name" value="PAS-like_dom_sf"/>
</dbReference>
<dbReference type="EMBL" id="BAABAS010000020">
    <property type="protein sequence ID" value="GAA4238881.1"/>
    <property type="molecule type" value="Genomic_DNA"/>
</dbReference>
<comment type="caution">
    <text evidence="18">The sequence shown here is derived from an EMBL/GenBank/DDBJ whole genome shotgun (WGS) entry which is preliminary data.</text>
</comment>
<dbReference type="SUPFAM" id="SSF47384">
    <property type="entry name" value="Homodimeric domain of signal transducing histidine kinase"/>
    <property type="match status" value="1"/>
</dbReference>
<evidence type="ECO:0000256" key="9">
    <source>
        <dbReference type="ARBA" id="ARBA00022777"/>
    </source>
</evidence>
<keyword evidence="5" id="KW-0597">Phosphoprotein</keyword>
<dbReference type="InterPro" id="IPR036097">
    <property type="entry name" value="HisK_dim/P_sf"/>
</dbReference>
<feature type="compositionally biased region" description="Basic and acidic residues" evidence="15">
    <location>
        <begin position="627"/>
        <end position="649"/>
    </location>
</feature>
<evidence type="ECO:0000259" key="16">
    <source>
        <dbReference type="PROSITE" id="PS50109"/>
    </source>
</evidence>
<dbReference type="RefSeq" id="WP_344902540.1">
    <property type="nucleotide sequence ID" value="NZ_BAABAS010000020.1"/>
</dbReference>
<dbReference type="PROSITE" id="PS50109">
    <property type="entry name" value="HIS_KIN"/>
    <property type="match status" value="1"/>
</dbReference>
<comment type="subcellular location">
    <subcellularLocation>
        <location evidence="3">Cell membrane</location>
    </subcellularLocation>
    <subcellularLocation>
        <location evidence="2">Membrane</location>
        <topology evidence="2">Multi-pass membrane protein</topology>
    </subcellularLocation>
</comment>
<comment type="catalytic activity">
    <reaction evidence="1">
        <text>ATP + protein L-histidine = ADP + protein N-phospho-L-histidine.</text>
        <dbReference type="EC" id="2.7.13.3"/>
    </reaction>
</comment>
<keyword evidence="19" id="KW-1185">Reference proteome</keyword>
<dbReference type="InterPro" id="IPR036890">
    <property type="entry name" value="HATPase_C_sf"/>
</dbReference>
<dbReference type="SUPFAM" id="SSF55785">
    <property type="entry name" value="PYP-like sensor domain (PAS domain)"/>
    <property type="match status" value="2"/>
</dbReference>
<dbReference type="Gene3D" id="3.30.565.10">
    <property type="entry name" value="Histidine kinase-like ATPase, C-terminal domain"/>
    <property type="match status" value="1"/>
</dbReference>
<dbReference type="InterPro" id="IPR003661">
    <property type="entry name" value="HisK_dim/P_dom"/>
</dbReference>
<accession>A0ABP8CG60</accession>
<dbReference type="Pfam" id="PF00989">
    <property type="entry name" value="PAS"/>
    <property type="match status" value="2"/>
</dbReference>
<gene>
    <name evidence="18" type="ORF">GCM10022254_56680</name>
</gene>
<dbReference type="InterPro" id="IPR004358">
    <property type="entry name" value="Sig_transdc_His_kin-like_C"/>
</dbReference>
<evidence type="ECO:0000256" key="4">
    <source>
        <dbReference type="ARBA" id="ARBA00012438"/>
    </source>
</evidence>
<evidence type="ECO:0000256" key="6">
    <source>
        <dbReference type="ARBA" id="ARBA00022679"/>
    </source>
</evidence>
<organism evidence="18 19">
    <name type="scientific">Actinomadura meridiana</name>
    <dbReference type="NCBI Taxonomy" id="559626"/>
    <lineage>
        <taxon>Bacteria</taxon>
        <taxon>Bacillati</taxon>
        <taxon>Actinomycetota</taxon>
        <taxon>Actinomycetes</taxon>
        <taxon>Streptosporangiales</taxon>
        <taxon>Thermomonosporaceae</taxon>
        <taxon>Actinomadura</taxon>
    </lineage>
</organism>
<feature type="domain" description="Histidine kinase" evidence="16">
    <location>
        <begin position="425"/>
        <end position="623"/>
    </location>
</feature>
<evidence type="ECO:0000256" key="8">
    <source>
        <dbReference type="ARBA" id="ARBA00022741"/>
    </source>
</evidence>
<dbReference type="EC" id="2.7.13.3" evidence="4"/>
<dbReference type="Pfam" id="PF00512">
    <property type="entry name" value="HisKA"/>
    <property type="match status" value="1"/>
</dbReference>
<dbReference type="InterPro" id="IPR005467">
    <property type="entry name" value="His_kinase_dom"/>
</dbReference>
<dbReference type="NCBIfam" id="TIGR00229">
    <property type="entry name" value="sensory_box"/>
    <property type="match status" value="2"/>
</dbReference>
<evidence type="ECO:0000256" key="1">
    <source>
        <dbReference type="ARBA" id="ARBA00000085"/>
    </source>
</evidence>
<keyword evidence="7" id="KW-0812">Transmembrane</keyword>
<dbReference type="Pfam" id="PF13185">
    <property type="entry name" value="GAF_2"/>
    <property type="match status" value="1"/>
</dbReference>
<dbReference type="SMART" id="SM00091">
    <property type="entry name" value="PAS"/>
    <property type="match status" value="2"/>
</dbReference>
<dbReference type="CDD" id="cd00130">
    <property type="entry name" value="PAS"/>
    <property type="match status" value="2"/>
</dbReference>
<evidence type="ECO:0000256" key="15">
    <source>
        <dbReference type="SAM" id="MobiDB-lite"/>
    </source>
</evidence>
<evidence type="ECO:0000313" key="18">
    <source>
        <dbReference type="EMBL" id="GAA4238881.1"/>
    </source>
</evidence>
<dbReference type="InterPro" id="IPR003018">
    <property type="entry name" value="GAF"/>
</dbReference>
<keyword evidence="6" id="KW-0808">Transferase</keyword>
<evidence type="ECO:0000259" key="17">
    <source>
        <dbReference type="PROSITE" id="PS50112"/>
    </source>
</evidence>
<evidence type="ECO:0000256" key="10">
    <source>
        <dbReference type="ARBA" id="ARBA00022840"/>
    </source>
</evidence>
<keyword evidence="13" id="KW-0472">Membrane</keyword>
<dbReference type="PANTHER" id="PTHR42878:SF7">
    <property type="entry name" value="SENSOR HISTIDINE KINASE GLRK"/>
    <property type="match status" value="1"/>
</dbReference>
<dbReference type="InterPro" id="IPR050351">
    <property type="entry name" value="BphY/WalK/GraS-like"/>
</dbReference>
<dbReference type="PANTHER" id="PTHR42878">
    <property type="entry name" value="TWO-COMPONENT HISTIDINE KINASE"/>
    <property type="match status" value="1"/>
</dbReference>
<keyword evidence="10" id="KW-0067">ATP-binding</keyword>
<keyword evidence="9" id="KW-0418">Kinase</keyword>
<dbReference type="PRINTS" id="PR00344">
    <property type="entry name" value="BCTRLSENSOR"/>
</dbReference>
<evidence type="ECO:0000256" key="13">
    <source>
        <dbReference type="ARBA" id="ARBA00023136"/>
    </source>
</evidence>